<dbReference type="InterPro" id="IPR025358">
    <property type="entry name" value="DUF4262"/>
</dbReference>
<proteinExistence type="predicted"/>
<sequence>MTQLEQSEEQLRQWLLETTEAHGVAVIQIEGEDHPPYAFSVGAWRRFGLAEVVVIGLPPEVSQVVINDYVGRASAGERFAPGGIHGGFLVDCPVTFERVAKPYYPQFFGSAFLLHPNGDFPAVQMIARTPDGHWPWSADAPPGFAEYQPVLTDSGSPESWTPGVDGP</sequence>
<evidence type="ECO:0008006" key="4">
    <source>
        <dbReference type="Google" id="ProtNLM"/>
    </source>
</evidence>
<feature type="region of interest" description="Disordered" evidence="1">
    <location>
        <begin position="147"/>
        <end position="167"/>
    </location>
</feature>
<dbReference type="Proteomes" id="UP000183376">
    <property type="component" value="Chromosome I"/>
</dbReference>
<keyword evidence="3" id="KW-1185">Reference proteome</keyword>
<protein>
    <recommendedName>
        <fullName evidence="4">DUF4262 domain-containing protein</fullName>
    </recommendedName>
</protein>
<name>A0A1H0DF85_ALLAB</name>
<dbReference type="RefSeq" id="WP_030430139.1">
    <property type="nucleotide sequence ID" value="NZ_JOEF01000010.1"/>
</dbReference>
<reference evidence="2 3" key="1">
    <citation type="submission" date="2016-10" db="EMBL/GenBank/DDBJ databases">
        <authorList>
            <person name="de Groot N.N."/>
        </authorList>
    </citation>
    <scope>NUCLEOTIDE SEQUENCE [LARGE SCALE GENOMIC DNA]</scope>
    <source>
        <strain evidence="2 3">DSM 44149</strain>
    </source>
</reference>
<organism evidence="2 3">
    <name type="scientific">Allokutzneria albata</name>
    <name type="common">Kibdelosporangium albatum</name>
    <dbReference type="NCBI Taxonomy" id="211114"/>
    <lineage>
        <taxon>Bacteria</taxon>
        <taxon>Bacillati</taxon>
        <taxon>Actinomycetota</taxon>
        <taxon>Actinomycetes</taxon>
        <taxon>Pseudonocardiales</taxon>
        <taxon>Pseudonocardiaceae</taxon>
        <taxon>Allokutzneria</taxon>
    </lineage>
</organism>
<dbReference type="STRING" id="211114.SAMN04489726_7781"/>
<gene>
    <name evidence="2" type="ORF">SAMN04489726_7781</name>
</gene>
<evidence type="ECO:0000256" key="1">
    <source>
        <dbReference type="SAM" id="MobiDB-lite"/>
    </source>
</evidence>
<dbReference type="AlphaFoldDB" id="A0A1H0DF85"/>
<dbReference type="EMBL" id="LT629701">
    <property type="protein sequence ID" value="SDN68927.1"/>
    <property type="molecule type" value="Genomic_DNA"/>
</dbReference>
<evidence type="ECO:0000313" key="3">
    <source>
        <dbReference type="Proteomes" id="UP000183376"/>
    </source>
</evidence>
<evidence type="ECO:0000313" key="2">
    <source>
        <dbReference type="EMBL" id="SDN68927.1"/>
    </source>
</evidence>
<dbReference type="Pfam" id="PF14081">
    <property type="entry name" value="DUF4262"/>
    <property type="match status" value="1"/>
</dbReference>
<accession>A0A1H0DF85</accession>
<dbReference type="OrthoDB" id="511192at2"/>
<dbReference type="eggNOG" id="ENOG5032XI5">
    <property type="taxonomic scope" value="Bacteria"/>
</dbReference>